<dbReference type="Gene3D" id="3.90.226.10">
    <property type="entry name" value="2-enoyl-CoA Hydratase, Chain A, domain 1"/>
    <property type="match status" value="1"/>
</dbReference>
<evidence type="ECO:0000256" key="3">
    <source>
        <dbReference type="RuleBase" id="RU003707"/>
    </source>
</evidence>
<evidence type="ECO:0008006" key="6">
    <source>
        <dbReference type="Google" id="ProtNLM"/>
    </source>
</evidence>
<dbReference type="PROSITE" id="PS00166">
    <property type="entry name" value="ENOYL_COA_HYDRATASE"/>
    <property type="match status" value="1"/>
</dbReference>
<evidence type="ECO:0000313" key="4">
    <source>
        <dbReference type="EMBL" id="GJJ07287.1"/>
    </source>
</evidence>
<dbReference type="Pfam" id="PF00378">
    <property type="entry name" value="ECH_1"/>
    <property type="match status" value="1"/>
</dbReference>
<sequence>MDRATIRTLMLPGLLAKKLRSSRSIHTTSLRKFSQLNTTQVLLEPVPESPGILCLSLNRPHSKNAISMQLLKEFKYCLETIRNDNSSVFMLTPPTNLHLILGNSVRSLIIRSSQPGSFCAGADLTERRTMTTTQVQTFLLDLRTMLSLLENLPLPTIAAIDGPALGGGLEIGLACDLRIAAADVKKIGLPETRLGIIPGAGGTQRATRLLGVAKAKDLIFTGRSLNSYEAKEIAKGVGFTGLGLIDYIAEPPQTAADRAVHLALEMLPSGKAPLAIRAAKLAISRASDLALESGLDFENACYQPLLGTKDRDEALLAFKEKRLPNFKGE</sequence>
<dbReference type="PANTHER" id="PTHR11941:SF171">
    <property type="entry name" value="SD19268P"/>
    <property type="match status" value="1"/>
</dbReference>
<dbReference type="GO" id="GO:0005739">
    <property type="term" value="C:mitochondrion"/>
    <property type="evidence" value="ECO:0007669"/>
    <property type="project" value="TreeGrafter"/>
</dbReference>
<dbReference type="InterPro" id="IPR001753">
    <property type="entry name" value="Enoyl-CoA_hydra/iso"/>
</dbReference>
<dbReference type="InterPro" id="IPR029045">
    <property type="entry name" value="ClpP/crotonase-like_dom_sf"/>
</dbReference>
<dbReference type="EMBL" id="BPWL01000002">
    <property type="protein sequence ID" value="GJJ07287.1"/>
    <property type="molecule type" value="Genomic_DNA"/>
</dbReference>
<dbReference type="Gene3D" id="1.10.12.10">
    <property type="entry name" value="Lyase 2-enoyl-coa Hydratase, Chain A, domain 2"/>
    <property type="match status" value="1"/>
</dbReference>
<name>A0AAV5A1I9_9AGAM</name>
<gene>
    <name evidence="4" type="ORF">Clacol_001487</name>
</gene>
<reference evidence="4" key="1">
    <citation type="submission" date="2021-10" db="EMBL/GenBank/DDBJ databases">
        <title>De novo Genome Assembly of Clathrus columnatus (Basidiomycota, Fungi) Using Illumina and Nanopore Sequence Data.</title>
        <authorList>
            <person name="Ogiso-Tanaka E."/>
            <person name="Itagaki H."/>
            <person name="Hosoya T."/>
            <person name="Hosaka K."/>
        </authorList>
    </citation>
    <scope>NUCLEOTIDE SEQUENCE</scope>
    <source>
        <strain evidence="4">MO-923</strain>
    </source>
</reference>
<comment type="similarity">
    <text evidence="1 3">Belongs to the enoyl-CoA hydratase/isomerase family.</text>
</comment>
<dbReference type="InterPro" id="IPR014748">
    <property type="entry name" value="Enoyl-CoA_hydra_C"/>
</dbReference>
<evidence type="ECO:0000256" key="2">
    <source>
        <dbReference type="ARBA" id="ARBA00023239"/>
    </source>
</evidence>
<protein>
    <recommendedName>
        <fullName evidence="6">ClpP/crotonase</fullName>
    </recommendedName>
</protein>
<dbReference type="FunFam" id="1.10.12.10:FF:000001">
    <property type="entry name" value="Probable enoyl-CoA hydratase, mitochondrial"/>
    <property type="match status" value="1"/>
</dbReference>
<dbReference type="SUPFAM" id="SSF52096">
    <property type="entry name" value="ClpP/crotonase"/>
    <property type="match status" value="1"/>
</dbReference>
<dbReference type="GO" id="GO:0006635">
    <property type="term" value="P:fatty acid beta-oxidation"/>
    <property type="evidence" value="ECO:0007669"/>
    <property type="project" value="TreeGrafter"/>
</dbReference>
<dbReference type="AlphaFoldDB" id="A0AAV5A1I9"/>
<dbReference type="GO" id="GO:0016836">
    <property type="term" value="F:hydro-lyase activity"/>
    <property type="evidence" value="ECO:0007669"/>
    <property type="project" value="UniProtKB-ARBA"/>
</dbReference>
<dbReference type="InterPro" id="IPR018376">
    <property type="entry name" value="Enoyl-CoA_hyd/isom_CS"/>
</dbReference>
<evidence type="ECO:0000313" key="5">
    <source>
        <dbReference type="Proteomes" id="UP001050691"/>
    </source>
</evidence>
<comment type="caution">
    <text evidence="4">The sequence shown here is derived from an EMBL/GenBank/DDBJ whole genome shotgun (WGS) entry which is preliminary data.</text>
</comment>
<dbReference type="CDD" id="cd06558">
    <property type="entry name" value="crotonase-like"/>
    <property type="match status" value="1"/>
</dbReference>
<keyword evidence="5" id="KW-1185">Reference proteome</keyword>
<proteinExistence type="inferred from homology"/>
<keyword evidence="2" id="KW-0456">Lyase</keyword>
<dbReference type="Proteomes" id="UP001050691">
    <property type="component" value="Unassembled WGS sequence"/>
</dbReference>
<evidence type="ECO:0000256" key="1">
    <source>
        <dbReference type="ARBA" id="ARBA00005254"/>
    </source>
</evidence>
<accession>A0AAV5A1I9</accession>
<organism evidence="4 5">
    <name type="scientific">Clathrus columnatus</name>
    <dbReference type="NCBI Taxonomy" id="1419009"/>
    <lineage>
        <taxon>Eukaryota</taxon>
        <taxon>Fungi</taxon>
        <taxon>Dikarya</taxon>
        <taxon>Basidiomycota</taxon>
        <taxon>Agaricomycotina</taxon>
        <taxon>Agaricomycetes</taxon>
        <taxon>Phallomycetidae</taxon>
        <taxon>Phallales</taxon>
        <taxon>Clathraceae</taxon>
        <taxon>Clathrus</taxon>
    </lineage>
</organism>
<dbReference type="PANTHER" id="PTHR11941">
    <property type="entry name" value="ENOYL-COA HYDRATASE-RELATED"/>
    <property type="match status" value="1"/>
</dbReference>